<dbReference type="AlphaFoldDB" id="A0A328UBS0"/>
<evidence type="ECO:0000256" key="1">
    <source>
        <dbReference type="SAM" id="MobiDB-lite"/>
    </source>
</evidence>
<dbReference type="EMBL" id="QLYR01000019">
    <property type="protein sequence ID" value="RAQ21904.1"/>
    <property type="molecule type" value="Genomic_DNA"/>
</dbReference>
<evidence type="ECO:0000313" key="2">
    <source>
        <dbReference type="EMBL" id="RAQ21904.1"/>
    </source>
</evidence>
<dbReference type="RefSeq" id="WP_112333804.1">
    <property type="nucleotide sequence ID" value="NZ_JBKYJQ010000005.1"/>
</dbReference>
<dbReference type="InterPro" id="IPR006432">
    <property type="entry name" value="Phage_portal_A118-type"/>
</dbReference>
<dbReference type="InterPro" id="IPR021145">
    <property type="entry name" value="Portal_protein_SPP1_Gp6-like"/>
</dbReference>
<name>A0A328UBS0_9FIRM</name>
<dbReference type="NCBIfam" id="TIGR01542">
    <property type="entry name" value="A118_put_portal"/>
    <property type="match status" value="1"/>
</dbReference>
<organism evidence="2 3">
    <name type="scientific">Hydrogeniiclostridium mannosilyticum</name>
    <dbReference type="NCBI Taxonomy" id="2764322"/>
    <lineage>
        <taxon>Bacteria</taxon>
        <taxon>Bacillati</taxon>
        <taxon>Bacillota</taxon>
        <taxon>Clostridia</taxon>
        <taxon>Eubacteriales</taxon>
        <taxon>Acutalibacteraceae</taxon>
        <taxon>Hydrogeniiclostridium</taxon>
    </lineage>
</organism>
<protein>
    <submittedName>
        <fullName evidence="2">Portal protein</fullName>
    </submittedName>
</protein>
<reference evidence="2 3" key="1">
    <citation type="submission" date="2018-06" db="EMBL/GenBank/DDBJ databases">
        <title>Noncontiguous genome sequence of Ruminococcaceae bacterium ASD2818.</title>
        <authorList>
            <person name="Chaplin A.V."/>
            <person name="Sokolova S.R."/>
            <person name="Kochetkova T.O."/>
            <person name="Goltsov A.Y."/>
            <person name="Trofimov D.Y."/>
            <person name="Efimov B.A."/>
        </authorList>
    </citation>
    <scope>NUCLEOTIDE SEQUENCE [LARGE SCALE GENOMIC DNA]</scope>
    <source>
        <strain evidence="2 3">ASD2818</strain>
    </source>
</reference>
<accession>A0A328UBS0</accession>
<dbReference type="Proteomes" id="UP000249377">
    <property type="component" value="Unassembled WGS sequence"/>
</dbReference>
<feature type="compositionally biased region" description="Acidic residues" evidence="1">
    <location>
        <begin position="567"/>
        <end position="577"/>
    </location>
</feature>
<comment type="caution">
    <text evidence="2">The sequence shown here is derived from an EMBL/GenBank/DDBJ whole genome shotgun (WGS) entry which is preliminary data.</text>
</comment>
<gene>
    <name evidence="2" type="ORF">DPQ25_14035</name>
</gene>
<dbReference type="Pfam" id="PF05133">
    <property type="entry name" value="SPP1_portal"/>
    <property type="match status" value="1"/>
</dbReference>
<evidence type="ECO:0000313" key="3">
    <source>
        <dbReference type="Proteomes" id="UP000249377"/>
    </source>
</evidence>
<proteinExistence type="predicted"/>
<feature type="region of interest" description="Disordered" evidence="1">
    <location>
        <begin position="543"/>
        <end position="577"/>
    </location>
</feature>
<sequence length="577" mass="65236">MNAVIRTIIFIRTMYCKGGGPLFQEIKERVKSWVQKTGAETGLSKEFKDIFEVGGVPAFNQFYYFGVFIWKYLYKGFYGPWHRILAPTIANSKNQRDLERMDTPKAICSELAGLIWSEQCDVHVSQGESGEQLLEEFVHDVLTKNGFWTKMQEHIEQSLALGGGAIKAWYEVKRDGKGNEIPGTGMVRLGFCMADQFVPTAWDNSQVTDGVFISREAKDGYYYTRLEWHKWDGLTYYISNEVFRSEYKKTNPGMAESQDILGFRYPLDEVYPFLNANTPMQGLTTSLFAYYRTAVANNIDDNSPLGVSIYANALSTLKALDICYDSFIREFRLGKKRIIVPSQCIRTVLDPVTGEARRFFDANDEAYEALFTDGPDALKVQDNSVELRIDEHERAINAFLSILCLQVGFSAGTFTFDRATGLKTATEVISENSKTYKTIKSHQLQIKMAIAKIIDAIIQIASLYGLKWKGYNIGALAQQGWETKVVFDDSILQDRQTNINEGILLTTNGLMSKKRFLVEKLGYTEAEALQELQEIKNEGGVSGGLYDWMEQAGQEPASPNNEPQAREEDEEDAEDES</sequence>
<keyword evidence="3" id="KW-1185">Reference proteome</keyword>